<reference evidence="2 3" key="1">
    <citation type="submission" date="2019-07" db="EMBL/GenBank/DDBJ databases">
        <title>WGS assembly of Gossypium mustelinum.</title>
        <authorList>
            <person name="Chen Z.J."/>
            <person name="Sreedasyam A."/>
            <person name="Ando A."/>
            <person name="Song Q."/>
            <person name="De L."/>
            <person name="Hulse-Kemp A."/>
            <person name="Ding M."/>
            <person name="Ye W."/>
            <person name="Kirkbride R."/>
            <person name="Jenkins J."/>
            <person name="Plott C."/>
            <person name="Lovell J."/>
            <person name="Lin Y.-M."/>
            <person name="Vaughn R."/>
            <person name="Liu B."/>
            <person name="Li W."/>
            <person name="Simpson S."/>
            <person name="Scheffler B."/>
            <person name="Saski C."/>
            <person name="Grover C."/>
            <person name="Hu G."/>
            <person name="Conover J."/>
            <person name="Carlson J."/>
            <person name="Shu S."/>
            <person name="Boston L."/>
            <person name="Williams M."/>
            <person name="Peterson D."/>
            <person name="Mcgee K."/>
            <person name="Jones D."/>
            <person name="Wendel J."/>
            <person name="Stelly D."/>
            <person name="Grimwood J."/>
            <person name="Schmutz J."/>
        </authorList>
    </citation>
    <scope>NUCLEOTIDE SEQUENCE [LARGE SCALE GENOMIC DNA]</scope>
    <source>
        <strain evidence="2">1408120.09</strain>
    </source>
</reference>
<name>A0A5D2VWL9_GOSMU</name>
<feature type="transmembrane region" description="Helical" evidence="1">
    <location>
        <begin position="23"/>
        <end position="42"/>
    </location>
</feature>
<evidence type="ECO:0000313" key="2">
    <source>
        <dbReference type="EMBL" id="TYI93793.1"/>
    </source>
</evidence>
<sequence>MSYGFKIASVSRSCLFLLNYNDIGISATGFFCFFLLISEFLIHCLERVNLFFSEGILWVHLKMHEKGTDEIPVNSW</sequence>
<dbReference type="EMBL" id="CM017650">
    <property type="protein sequence ID" value="TYI93793.1"/>
    <property type="molecule type" value="Genomic_DNA"/>
</dbReference>
<keyword evidence="1" id="KW-0472">Membrane</keyword>
<keyword evidence="1" id="KW-0812">Transmembrane</keyword>
<evidence type="ECO:0000256" key="1">
    <source>
        <dbReference type="SAM" id="Phobius"/>
    </source>
</evidence>
<organism evidence="2 3">
    <name type="scientific">Gossypium mustelinum</name>
    <name type="common">Cotton</name>
    <name type="synonym">Gossypium caicoense</name>
    <dbReference type="NCBI Taxonomy" id="34275"/>
    <lineage>
        <taxon>Eukaryota</taxon>
        <taxon>Viridiplantae</taxon>
        <taxon>Streptophyta</taxon>
        <taxon>Embryophyta</taxon>
        <taxon>Tracheophyta</taxon>
        <taxon>Spermatophyta</taxon>
        <taxon>Magnoliopsida</taxon>
        <taxon>eudicotyledons</taxon>
        <taxon>Gunneridae</taxon>
        <taxon>Pentapetalae</taxon>
        <taxon>rosids</taxon>
        <taxon>malvids</taxon>
        <taxon>Malvales</taxon>
        <taxon>Malvaceae</taxon>
        <taxon>Malvoideae</taxon>
        <taxon>Gossypium</taxon>
    </lineage>
</organism>
<evidence type="ECO:0000313" key="3">
    <source>
        <dbReference type="Proteomes" id="UP000323597"/>
    </source>
</evidence>
<dbReference type="AlphaFoldDB" id="A0A5D2VWL9"/>
<protein>
    <submittedName>
        <fullName evidence="2">Uncharacterized protein</fullName>
    </submittedName>
</protein>
<accession>A0A5D2VWL9</accession>
<keyword evidence="1" id="KW-1133">Transmembrane helix</keyword>
<keyword evidence="3" id="KW-1185">Reference proteome</keyword>
<dbReference type="Proteomes" id="UP000323597">
    <property type="component" value="Chromosome D02"/>
</dbReference>
<gene>
    <name evidence="2" type="ORF">E1A91_D02G159200v1</name>
</gene>
<proteinExistence type="predicted"/>